<protein>
    <submittedName>
        <fullName evidence="3">YecA family protein</fullName>
    </submittedName>
    <submittedName>
        <fullName evidence="1">YgfB and YecA protein</fullName>
    </submittedName>
</protein>
<sequence length="178" mass="20373">MTRDELITLLYREEMNPYGLDPVATHGFLTASIVGKPLPDWLSVYFDGHENDVSDDIKIALTAWRDEIYQILKDEEPVELPFDADDEQEDFGEDSDVVAWCVGFIEAMYGDESVDWFDDADTEEDVAELTLPMVILSGMDEENEDLNMMRDDIDMMVQLANSLESNVTELFLLFHTND</sequence>
<evidence type="ECO:0000313" key="5">
    <source>
        <dbReference type="Proteomes" id="UP000092671"/>
    </source>
</evidence>
<gene>
    <name evidence="2" type="ORF">A7456_00380</name>
    <name evidence="1" type="ORF">A9Z60_03380</name>
    <name evidence="3" type="ORF">I6G26_00580</name>
</gene>
<dbReference type="Proteomes" id="UP000092671">
    <property type="component" value="Unassembled WGS sequence"/>
</dbReference>
<reference evidence="2 4" key="1">
    <citation type="submission" date="2016-05" db="EMBL/GenBank/DDBJ databases">
        <title>Draft genome sequence of Moraxella nonliquefaciens CCUG 348T.</title>
        <authorList>
            <person name="Salva-Serra F."/>
            <person name="Engstrom-Jakobsson H."/>
            <person name="Thorell K."/>
            <person name="Gonzales-Siles L."/>
            <person name="Karlsson R."/>
            <person name="Boulund F."/>
            <person name="Engstrand L."/>
            <person name="Kristiansson E."/>
            <person name="Moore E."/>
        </authorList>
    </citation>
    <scope>NUCLEOTIDE SEQUENCE [LARGE SCALE GENOMIC DNA]</scope>
    <source>
        <strain evidence="2 4">CCUG 348</strain>
    </source>
</reference>
<dbReference type="RefSeq" id="WP_066893622.1">
    <property type="nucleotide sequence ID" value="NZ_CP065728.1"/>
</dbReference>
<dbReference type="STRING" id="478.A7456_00380"/>
<dbReference type="Proteomes" id="UP000594834">
    <property type="component" value="Chromosome"/>
</dbReference>
<evidence type="ECO:0000313" key="3">
    <source>
        <dbReference type="EMBL" id="QPT44589.1"/>
    </source>
</evidence>
<evidence type="ECO:0000313" key="6">
    <source>
        <dbReference type="Proteomes" id="UP000594834"/>
    </source>
</evidence>
<dbReference type="InterPro" id="IPR036255">
    <property type="entry name" value="YgfB-like_sf"/>
</dbReference>
<keyword evidence="6" id="KW-1185">Reference proteome</keyword>
<evidence type="ECO:0000313" key="4">
    <source>
        <dbReference type="Proteomes" id="UP000092575"/>
    </source>
</evidence>
<dbReference type="EMBL" id="LXTW01000001">
    <property type="protein sequence ID" value="OBX88354.1"/>
    <property type="molecule type" value="Genomic_DNA"/>
</dbReference>
<dbReference type="SUPFAM" id="SSF101327">
    <property type="entry name" value="YgfB-like"/>
    <property type="match status" value="1"/>
</dbReference>
<dbReference type="NCBIfam" id="TIGR02292">
    <property type="entry name" value="ygfB_yecA"/>
    <property type="match status" value="1"/>
</dbReference>
<reference evidence="1 5" key="2">
    <citation type="submission" date="2016-06" db="EMBL/GenBank/DDBJ databases">
        <title>Draft genome of Moraxella nonliquefaciens CCUG 60284.</title>
        <authorList>
            <person name="Salva-Serra F."/>
            <person name="Engstrom-Jakobsson H."/>
            <person name="Thorell K."/>
            <person name="Gonzales-Siles L."/>
            <person name="Karlsson R."/>
            <person name="Boulund F."/>
            <person name="Engstrand L."/>
            <person name="Kristiansson E."/>
            <person name="Moore E."/>
        </authorList>
    </citation>
    <scope>NUCLEOTIDE SEQUENCE [LARGE SCALE GENOMIC DNA]</scope>
    <source>
        <strain evidence="1 5">CCUG 60284</strain>
    </source>
</reference>
<dbReference type="EMBL" id="CP065728">
    <property type="protein sequence ID" value="QPT44589.1"/>
    <property type="molecule type" value="Genomic_DNA"/>
</dbReference>
<evidence type="ECO:0000313" key="1">
    <source>
        <dbReference type="EMBL" id="OBX49424.1"/>
    </source>
</evidence>
<proteinExistence type="predicted"/>
<dbReference type="InterPro" id="IPR011978">
    <property type="entry name" value="YgfB-like"/>
</dbReference>
<reference evidence="3 6" key="3">
    <citation type="submission" date="2020-12" db="EMBL/GenBank/DDBJ databases">
        <title>FDA dAtabase for Regulatory Grade micrObial Sequences (FDA-ARGOS): Supporting development and validation of Infectious Disease Dx tests.</title>
        <authorList>
            <person name="Sproer C."/>
            <person name="Gronow S."/>
            <person name="Severitt S."/>
            <person name="Schroder I."/>
            <person name="Tallon L."/>
            <person name="Sadzewicz L."/>
            <person name="Zhao X."/>
            <person name="Boylan J."/>
            <person name="Ott S."/>
            <person name="Bowen H."/>
            <person name="Vavikolanu K."/>
            <person name="Mehta A."/>
            <person name="Aluvathingal J."/>
            <person name="Nadendla S."/>
            <person name="Lowell S."/>
            <person name="Myers T."/>
            <person name="Yan Y."/>
            <person name="Sichtig H."/>
        </authorList>
    </citation>
    <scope>NUCLEOTIDE SEQUENCE [LARGE SCALE GENOMIC DNA]</scope>
    <source>
        <strain evidence="3 6">FDAARGOS_869</strain>
    </source>
</reference>
<dbReference type="AlphaFoldDB" id="A0A1B8PIH2"/>
<organism evidence="1 5">
    <name type="scientific">Moraxella nonliquefaciens</name>
    <dbReference type="NCBI Taxonomy" id="478"/>
    <lineage>
        <taxon>Bacteria</taxon>
        <taxon>Pseudomonadati</taxon>
        <taxon>Pseudomonadota</taxon>
        <taxon>Gammaproteobacteria</taxon>
        <taxon>Moraxellales</taxon>
        <taxon>Moraxellaceae</taxon>
        <taxon>Moraxella</taxon>
    </lineage>
</organism>
<dbReference type="Proteomes" id="UP000092575">
    <property type="component" value="Unassembled WGS sequence"/>
</dbReference>
<dbReference type="Pfam" id="PF03695">
    <property type="entry name" value="UPF0149"/>
    <property type="match status" value="1"/>
</dbReference>
<name>A0A1B8PIH2_MORNO</name>
<dbReference type="Gene3D" id="1.20.120.740">
    <property type="entry name" value="YgfB uncharacterised protein family UPF0149, PF03695"/>
    <property type="match status" value="1"/>
</dbReference>
<dbReference type="EMBL" id="LZDN01000039">
    <property type="protein sequence ID" value="OBX49424.1"/>
    <property type="molecule type" value="Genomic_DNA"/>
</dbReference>
<dbReference type="OrthoDB" id="7008537at2"/>
<accession>A0A1B8PIH2</accession>
<evidence type="ECO:0000313" key="2">
    <source>
        <dbReference type="EMBL" id="OBX88354.1"/>
    </source>
</evidence>